<feature type="region of interest" description="Disordered" evidence="3">
    <location>
        <begin position="284"/>
        <end position="320"/>
    </location>
</feature>
<feature type="compositionally biased region" description="Polar residues" evidence="3">
    <location>
        <begin position="294"/>
        <end position="313"/>
    </location>
</feature>
<dbReference type="GO" id="GO:0042302">
    <property type="term" value="F:structural constituent of cuticle"/>
    <property type="evidence" value="ECO:0007669"/>
    <property type="project" value="UniProtKB-UniRule"/>
</dbReference>
<proteinExistence type="predicted"/>
<dbReference type="PANTHER" id="PTHR12236:SF75">
    <property type="entry name" value="CUTICULAR PROTEIN 62BB, ISOFORM A"/>
    <property type="match status" value="1"/>
</dbReference>
<name>A0A9N9TKX2_PHYSR</name>
<dbReference type="InterPro" id="IPR051217">
    <property type="entry name" value="Insect_Cuticle_Struc_Prot"/>
</dbReference>
<keyword evidence="6" id="KW-1185">Reference proteome</keyword>
<keyword evidence="1 2" id="KW-0193">Cuticle</keyword>
<dbReference type="InterPro" id="IPR000618">
    <property type="entry name" value="Insect_cuticle"/>
</dbReference>
<evidence type="ECO:0000256" key="3">
    <source>
        <dbReference type="SAM" id="MobiDB-lite"/>
    </source>
</evidence>
<evidence type="ECO:0000256" key="1">
    <source>
        <dbReference type="ARBA" id="ARBA00022460"/>
    </source>
</evidence>
<protein>
    <submittedName>
        <fullName evidence="5">Uncharacterized protein</fullName>
    </submittedName>
</protein>
<evidence type="ECO:0000256" key="2">
    <source>
        <dbReference type="PROSITE-ProRule" id="PRU00497"/>
    </source>
</evidence>
<dbReference type="OrthoDB" id="6630425at2759"/>
<reference evidence="5" key="1">
    <citation type="submission" date="2022-01" db="EMBL/GenBank/DDBJ databases">
        <authorList>
            <person name="King R."/>
        </authorList>
    </citation>
    <scope>NUCLEOTIDE SEQUENCE</scope>
</reference>
<gene>
    <name evidence="5" type="ORF">PHYEVI_LOCUS6491</name>
</gene>
<dbReference type="PANTHER" id="PTHR12236">
    <property type="entry name" value="STRUCTURAL CONTITUENT OF CUTICLE"/>
    <property type="match status" value="1"/>
</dbReference>
<dbReference type="Pfam" id="PF00379">
    <property type="entry name" value="Chitin_bind_4"/>
    <property type="match status" value="1"/>
</dbReference>
<sequence length="361" mass="39422">MSGMAYKISLLCLLITAARAGDVPSFQVPVNSNQPTNIQITVTAIPAAPTANSLQGIRYTTAFEHQQQYNPNALAYAPPQFQFSPIQFNSIAEAPAQAQPAFHIRAIPIQFAPHPVHLADKAAPPAPLQLLAKQPAPIQTPFQIVAKEAEYNPSVQVEANPVQASPLQFQLRPLQVQYAPAEQPAAPVAVNQHVQDEAKSPLQFLLRPLQVQYAPPEQPAAPLAVNQQVQVEAKSPLQFQLRPLQVQYAAAAPPVAPVAVQPAAVVKKVKYVKKEEYDANPQYEYGYDIDDAQTGDSKSQNEQRQGNFVQGSYSVVDPDGHKRTVEYTADPINGFSAVVRREPVQAKALHRNVGVSRNYNQ</sequence>
<dbReference type="PROSITE" id="PS51155">
    <property type="entry name" value="CHIT_BIND_RR_2"/>
    <property type="match status" value="1"/>
</dbReference>
<organism evidence="5 6">
    <name type="scientific">Phyllotreta striolata</name>
    <name type="common">Striped flea beetle</name>
    <name type="synonym">Crioceris striolata</name>
    <dbReference type="NCBI Taxonomy" id="444603"/>
    <lineage>
        <taxon>Eukaryota</taxon>
        <taxon>Metazoa</taxon>
        <taxon>Ecdysozoa</taxon>
        <taxon>Arthropoda</taxon>
        <taxon>Hexapoda</taxon>
        <taxon>Insecta</taxon>
        <taxon>Pterygota</taxon>
        <taxon>Neoptera</taxon>
        <taxon>Endopterygota</taxon>
        <taxon>Coleoptera</taxon>
        <taxon>Polyphaga</taxon>
        <taxon>Cucujiformia</taxon>
        <taxon>Chrysomeloidea</taxon>
        <taxon>Chrysomelidae</taxon>
        <taxon>Galerucinae</taxon>
        <taxon>Alticini</taxon>
        <taxon>Phyllotreta</taxon>
    </lineage>
</organism>
<dbReference type="Proteomes" id="UP001153712">
    <property type="component" value="Chromosome 3"/>
</dbReference>
<dbReference type="AlphaFoldDB" id="A0A9N9TKX2"/>
<evidence type="ECO:0000256" key="4">
    <source>
        <dbReference type="SAM" id="SignalP"/>
    </source>
</evidence>
<dbReference type="GO" id="GO:0005615">
    <property type="term" value="C:extracellular space"/>
    <property type="evidence" value="ECO:0007669"/>
    <property type="project" value="TreeGrafter"/>
</dbReference>
<dbReference type="PROSITE" id="PS00233">
    <property type="entry name" value="CHIT_BIND_RR_1"/>
    <property type="match status" value="1"/>
</dbReference>
<keyword evidence="4" id="KW-0732">Signal</keyword>
<feature type="chain" id="PRO_5040483968" evidence="4">
    <location>
        <begin position="21"/>
        <end position="361"/>
    </location>
</feature>
<feature type="signal peptide" evidence="4">
    <location>
        <begin position="1"/>
        <end position="20"/>
    </location>
</feature>
<dbReference type="EMBL" id="OU900096">
    <property type="protein sequence ID" value="CAG9860134.1"/>
    <property type="molecule type" value="Genomic_DNA"/>
</dbReference>
<dbReference type="GO" id="GO:0031012">
    <property type="term" value="C:extracellular matrix"/>
    <property type="evidence" value="ECO:0007669"/>
    <property type="project" value="TreeGrafter"/>
</dbReference>
<dbReference type="PRINTS" id="PR00947">
    <property type="entry name" value="CUTICLE"/>
</dbReference>
<dbReference type="InterPro" id="IPR031311">
    <property type="entry name" value="CHIT_BIND_RR_consensus"/>
</dbReference>
<evidence type="ECO:0000313" key="5">
    <source>
        <dbReference type="EMBL" id="CAG9860134.1"/>
    </source>
</evidence>
<evidence type="ECO:0000313" key="6">
    <source>
        <dbReference type="Proteomes" id="UP001153712"/>
    </source>
</evidence>
<accession>A0A9N9TKX2</accession>